<evidence type="ECO:0000313" key="2">
    <source>
        <dbReference type="EMBL" id="MBD8121761.1"/>
    </source>
</evidence>
<name>A0ABR9A7J6_9PSED</name>
<dbReference type="EMBL" id="JACYNP010000004">
    <property type="protein sequence ID" value="MBD8121761.1"/>
    <property type="molecule type" value="Genomic_DNA"/>
</dbReference>
<keyword evidence="3" id="KW-1185">Reference proteome</keyword>
<feature type="compositionally biased region" description="Basic and acidic residues" evidence="1">
    <location>
        <begin position="20"/>
        <end position="42"/>
    </location>
</feature>
<accession>A0ABR9A7J6</accession>
<evidence type="ECO:0000256" key="1">
    <source>
        <dbReference type="SAM" id="MobiDB-lite"/>
    </source>
</evidence>
<dbReference type="Proteomes" id="UP000625247">
    <property type="component" value="Unassembled WGS sequence"/>
</dbReference>
<feature type="region of interest" description="Disordered" evidence="1">
    <location>
        <begin position="1"/>
        <end position="42"/>
    </location>
</feature>
<dbReference type="InterPro" id="IPR058059">
    <property type="entry name" value="PA3496-like"/>
</dbReference>
<organism evidence="2 3">
    <name type="scientific">Pseudomonas lutea</name>
    <dbReference type="NCBI Taxonomy" id="243924"/>
    <lineage>
        <taxon>Bacteria</taxon>
        <taxon>Pseudomonadati</taxon>
        <taxon>Pseudomonadota</taxon>
        <taxon>Gammaproteobacteria</taxon>
        <taxon>Pseudomonadales</taxon>
        <taxon>Pseudomonadaceae</taxon>
        <taxon>Pseudomonas</taxon>
    </lineage>
</organism>
<feature type="compositionally biased region" description="Basic and acidic residues" evidence="1">
    <location>
        <begin position="1"/>
        <end position="10"/>
    </location>
</feature>
<gene>
    <name evidence="2" type="ORF">IFT62_11105</name>
</gene>
<dbReference type="NCBIfam" id="NF046101">
    <property type="entry name" value="PA3496_fam"/>
    <property type="match status" value="1"/>
</dbReference>
<proteinExistence type="predicted"/>
<protein>
    <recommendedName>
        <fullName evidence="4">Transcriptional regulator</fullName>
    </recommendedName>
</protein>
<dbReference type="RefSeq" id="WP_081955424.1">
    <property type="nucleotide sequence ID" value="NZ_JACYNP010000004.1"/>
</dbReference>
<sequence>MPRHYDDSHQHSTSSSKTRRQQEDQRRMAFRRAIESHSEERRLNQELSDYLDGASAHFWQGVSASEGGHQSARPAR</sequence>
<evidence type="ECO:0008006" key="4">
    <source>
        <dbReference type="Google" id="ProtNLM"/>
    </source>
</evidence>
<evidence type="ECO:0000313" key="3">
    <source>
        <dbReference type="Proteomes" id="UP000625247"/>
    </source>
</evidence>
<reference evidence="2 3" key="1">
    <citation type="journal article" date="2020" name="FEMS Microbiol. Ecol.">
        <title>Temporal dynamics of bacterial communities during seed development and maturation.</title>
        <authorList>
            <person name="Chesneau G."/>
            <person name="Torres-Cortes G."/>
            <person name="Briand M."/>
            <person name="Darrasse A."/>
            <person name="Preveaux A."/>
            <person name="Marais C."/>
            <person name="Jacques M.A."/>
            <person name="Shade A."/>
            <person name="Barret M."/>
        </authorList>
    </citation>
    <scope>NUCLEOTIDE SEQUENCE [LARGE SCALE GENOMIC DNA]</scope>
    <source>
        <strain evidence="2 3">CFBP13723</strain>
    </source>
</reference>
<comment type="caution">
    <text evidence="2">The sequence shown here is derived from an EMBL/GenBank/DDBJ whole genome shotgun (WGS) entry which is preliminary data.</text>
</comment>